<sequence length="540" mass="59752">MTSNWSPSSWREKPIAQDVVYEDQQDLEKQIDRLRAQLADVAQGKAFLLQGGDCAELFSACSQDPIEHKLSLILLMSLIILHGSRLPVIRIARIAGQYAKPRSKPTEVVDYPLDGEAGQQGKTEKREVMSFRGDNVNGFEVTDRRADPERLLSAYFHSSATLNYIRALLSSGFADLNAPRQWSFSHVRSPSLQKAFEEVIDSLMDSLDFMRVAAGGAGAGKNEGSVARGGTETVDFYTSHEGLSLEYEEALTRAVQPLSAGNGFSSLARPARPSGASSSSRANSTVRGSSQLREEKLEQQQQQPQQKYYNLSSHFIWIGDRTRQLDGAHVEYFRGIQNPIGIKVGPTMKGDELVKMLDSTSDIERTVVVNPDNIPGKVTLISRYGADKVEKFLPAHIEAVKNSRHVVVWQCDAMHGNTKSSETDPSLKTRHFVDIISEISSSMKIHKELGTILGGVHLELTGEINEDGFSVTECIGGSMDLMDKDLSLNYLSHCDPRLNYEQSLDVAFLISDYLRAKRRGTEPKDVLLEELGRGRSNSTS</sequence>
<dbReference type="EMBL" id="JASBWV010000029">
    <property type="protein sequence ID" value="KAJ9118428.1"/>
    <property type="molecule type" value="Genomic_DNA"/>
</dbReference>
<comment type="caution">
    <text evidence="1">The sequence shown here is derived from an EMBL/GenBank/DDBJ whole genome shotgun (WGS) entry which is preliminary data.</text>
</comment>
<gene>
    <name evidence="1" type="ORF">QFC24_006259</name>
</gene>
<evidence type="ECO:0000313" key="2">
    <source>
        <dbReference type="Proteomes" id="UP001234202"/>
    </source>
</evidence>
<accession>A0ACC2X3Y4</accession>
<organism evidence="1 2">
    <name type="scientific">Naganishia onofrii</name>
    <dbReference type="NCBI Taxonomy" id="1851511"/>
    <lineage>
        <taxon>Eukaryota</taxon>
        <taxon>Fungi</taxon>
        <taxon>Dikarya</taxon>
        <taxon>Basidiomycota</taxon>
        <taxon>Agaricomycotina</taxon>
        <taxon>Tremellomycetes</taxon>
        <taxon>Filobasidiales</taxon>
        <taxon>Filobasidiaceae</taxon>
        <taxon>Naganishia</taxon>
    </lineage>
</organism>
<dbReference type="Proteomes" id="UP001234202">
    <property type="component" value="Unassembled WGS sequence"/>
</dbReference>
<proteinExistence type="predicted"/>
<protein>
    <submittedName>
        <fullName evidence="1">Uncharacterized protein</fullName>
    </submittedName>
</protein>
<evidence type="ECO:0000313" key="1">
    <source>
        <dbReference type="EMBL" id="KAJ9118428.1"/>
    </source>
</evidence>
<name>A0ACC2X3Y4_9TREE</name>
<keyword evidence="2" id="KW-1185">Reference proteome</keyword>
<reference evidence="1" key="1">
    <citation type="submission" date="2023-04" db="EMBL/GenBank/DDBJ databases">
        <title>Draft Genome sequencing of Naganishia species isolated from polar environments using Oxford Nanopore Technology.</title>
        <authorList>
            <person name="Leo P."/>
            <person name="Venkateswaran K."/>
        </authorList>
    </citation>
    <scope>NUCLEOTIDE SEQUENCE</scope>
    <source>
        <strain evidence="1">DBVPG 5303</strain>
    </source>
</reference>